<dbReference type="GO" id="GO:0004729">
    <property type="term" value="F:oxygen-dependent protoporphyrinogen oxidase activity"/>
    <property type="evidence" value="ECO:0007669"/>
    <property type="project" value="UniProtKB-UniRule"/>
</dbReference>
<accession>A0A1Q8CMD2</accession>
<dbReference type="RefSeq" id="WP_083661500.1">
    <property type="nucleotide sequence ID" value="NZ_MSIE01000040.1"/>
</dbReference>
<evidence type="ECO:0000256" key="2">
    <source>
        <dbReference type="ARBA" id="ARBA00001974"/>
    </source>
</evidence>
<keyword evidence="9 12" id="KW-0274">FAD</keyword>
<evidence type="ECO:0000256" key="9">
    <source>
        <dbReference type="ARBA" id="ARBA00022827"/>
    </source>
</evidence>
<comment type="subcellular location">
    <subcellularLocation>
        <location evidence="12">Cytoplasm</location>
    </subcellularLocation>
</comment>
<evidence type="ECO:0000256" key="10">
    <source>
        <dbReference type="ARBA" id="ARBA00023002"/>
    </source>
</evidence>
<name>A0A1Q8CMD2_9PSEU</name>
<comment type="function">
    <text evidence="3 12">Involved in coproporphyrin-dependent heme b biosynthesis. Catalyzes the oxidation of coproporphyrinogen III to coproporphyrin III.</text>
</comment>
<dbReference type="OrthoDB" id="3450553at2"/>
<dbReference type="PANTHER" id="PTHR42923:SF3">
    <property type="entry name" value="PROTOPORPHYRINOGEN OXIDASE"/>
    <property type="match status" value="1"/>
</dbReference>
<dbReference type="GO" id="GO:0006783">
    <property type="term" value="P:heme biosynthetic process"/>
    <property type="evidence" value="ECO:0007669"/>
    <property type="project" value="UniProtKB-UniRule"/>
</dbReference>
<keyword evidence="11 12" id="KW-0350">Heme biosynthesis</keyword>
<evidence type="ECO:0000256" key="12">
    <source>
        <dbReference type="RuleBase" id="RU364052"/>
    </source>
</evidence>
<dbReference type="EMBL" id="MSIE01000040">
    <property type="protein sequence ID" value="OLF15515.1"/>
    <property type="molecule type" value="Genomic_DNA"/>
</dbReference>
<sequence>MSNELDVLVVGGGVTGLTVAQQVGAAAPRTSVAVLEAGERVGGIVGSYRREGYTVDTGPHGFVVYGPGGVSDLASELGLDDELMAAEPAAQRLFLLREDHLLEPMPVSVTDFLTSSLLSARGKLRAAAEVLVPRRLAEEPFFHFTARRFGTEVAEALAVPAVLGVTGGDSRNLSVDAKFPFIRQLERDHRSILLGALKVTWKQQRAAGKRFPTLPRFEEFGMRLFSFRGHGMQRLVDALEKSLTDRVRLGARVVALDRDEDRWRATLSTGESVRAAQVVLALPAHAAAALLGPHLPRLAATLTEIPHPDVRVVGIGYRRADLRRQPDGIGFLTIPTEHTHILGTIHTSTIFPDQAPPDTVLIRTLAGGVQDRAFAELSPADAVETIHQDLRRVFGISGRPVFSFDHLWRRAIPEYQVGHRARMDAGLAEVARLGGLHLAGNTYHGVGVNDCVRDARRVAADVLGS</sequence>
<keyword evidence="10 12" id="KW-0560">Oxidoreductase</keyword>
<feature type="domain" description="Amine oxidase" evidence="13">
    <location>
        <begin position="15"/>
        <end position="463"/>
    </location>
</feature>
<dbReference type="InterPro" id="IPR036188">
    <property type="entry name" value="FAD/NAD-bd_sf"/>
</dbReference>
<keyword evidence="15" id="KW-1185">Reference proteome</keyword>
<comment type="similarity">
    <text evidence="5 12">Belongs to the protoporphyrinogen/coproporphyrinogen oxidase family. Coproporphyrinogen III oxidase subfamily.</text>
</comment>
<dbReference type="InterPro" id="IPR002937">
    <property type="entry name" value="Amino_oxidase"/>
</dbReference>
<evidence type="ECO:0000256" key="5">
    <source>
        <dbReference type="ARBA" id="ARBA00008310"/>
    </source>
</evidence>
<dbReference type="PANTHER" id="PTHR42923">
    <property type="entry name" value="PROTOPORPHYRINOGEN OXIDASE"/>
    <property type="match status" value="1"/>
</dbReference>
<dbReference type="EC" id="1.3.3.15" evidence="6 12"/>
<evidence type="ECO:0000256" key="11">
    <source>
        <dbReference type="ARBA" id="ARBA00023133"/>
    </source>
</evidence>
<comment type="caution">
    <text evidence="14">The sequence shown here is derived from an EMBL/GenBank/DDBJ whole genome shotgun (WGS) entry which is preliminary data.</text>
</comment>
<evidence type="ECO:0000256" key="6">
    <source>
        <dbReference type="ARBA" id="ARBA00012402"/>
    </source>
</evidence>
<comment type="cofactor">
    <cofactor evidence="2 12">
        <name>FAD</name>
        <dbReference type="ChEBI" id="CHEBI:57692"/>
    </cofactor>
</comment>
<evidence type="ECO:0000313" key="14">
    <source>
        <dbReference type="EMBL" id="OLF15515.1"/>
    </source>
</evidence>
<reference evidence="14 15" key="1">
    <citation type="submission" date="2016-12" db="EMBL/GenBank/DDBJ databases">
        <title>The draft genome sequence of Actinophytocola sp. 11-183.</title>
        <authorList>
            <person name="Wang W."/>
            <person name="Yuan L."/>
        </authorList>
    </citation>
    <scope>NUCLEOTIDE SEQUENCE [LARGE SCALE GENOMIC DNA]</scope>
    <source>
        <strain evidence="14 15">11-183</strain>
    </source>
</reference>
<dbReference type="InterPro" id="IPR004572">
    <property type="entry name" value="Protoporphyrinogen_oxidase"/>
</dbReference>
<evidence type="ECO:0000256" key="8">
    <source>
        <dbReference type="ARBA" id="ARBA00022630"/>
    </source>
</evidence>
<dbReference type="AlphaFoldDB" id="A0A1Q8CMD2"/>
<dbReference type="NCBIfam" id="TIGR00562">
    <property type="entry name" value="proto_IX_ox"/>
    <property type="match status" value="1"/>
</dbReference>
<evidence type="ECO:0000256" key="1">
    <source>
        <dbReference type="ARBA" id="ARBA00001755"/>
    </source>
</evidence>
<dbReference type="InterPro" id="IPR050464">
    <property type="entry name" value="Zeta_carotene_desat/Oxidored"/>
</dbReference>
<evidence type="ECO:0000256" key="3">
    <source>
        <dbReference type="ARBA" id="ARBA00002185"/>
    </source>
</evidence>
<comment type="catalytic activity">
    <reaction evidence="1">
        <text>coproporphyrinogen III + 3 O2 = coproporphyrin III + 3 H2O2</text>
        <dbReference type="Rhea" id="RHEA:43436"/>
        <dbReference type="ChEBI" id="CHEBI:15379"/>
        <dbReference type="ChEBI" id="CHEBI:16240"/>
        <dbReference type="ChEBI" id="CHEBI:57309"/>
        <dbReference type="ChEBI" id="CHEBI:131725"/>
        <dbReference type="EC" id="1.3.3.15"/>
    </reaction>
    <physiologicalReaction direction="left-to-right" evidence="1">
        <dbReference type="Rhea" id="RHEA:43437"/>
    </physiologicalReaction>
</comment>
<proteinExistence type="inferred from homology"/>
<keyword evidence="12" id="KW-0963">Cytoplasm</keyword>
<comment type="pathway">
    <text evidence="4 12">Porphyrin-containing compound metabolism; protoheme biosynthesis.</text>
</comment>
<dbReference type="Pfam" id="PF01593">
    <property type="entry name" value="Amino_oxidase"/>
    <property type="match status" value="1"/>
</dbReference>
<dbReference type="SUPFAM" id="SSF54373">
    <property type="entry name" value="FAD-linked reductases, C-terminal domain"/>
    <property type="match status" value="1"/>
</dbReference>
<evidence type="ECO:0000313" key="15">
    <source>
        <dbReference type="Proteomes" id="UP000185596"/>
    </source>
</evidence>
<dbReference type="STRING" id="1912961.BU204_21565"/>
<dbReference type="GO" id="GO:0005737">
    <property type="term" value="C:cytoplasm"/>
    <property type="evidence" value="ECO:0007669"/>
    <property type="project" value="UniProtKB-SubCell"/>
</dbReference>
<dbReference type="UniPathway" id="UPA00252"/>
<dbReference type="Gene3D" id="3.50.50.60">
    <property type="entry name" value="FAD/NAD(P)-binding domain"/>
    <property type="match status" value="1"/>
</dbReference>
<dbReference type="Proteomes" id="UP000185596">
    <property type="component" value="Unassembled WGS sequence"/>
</dbReference>
<evidence type="ECO:0000256" key="4">
    <source>
        <dbReference type="ARBA" id="ARBA00004744"/>
    </source>
</evidence>
<protein>
    <recommendedName>
        <fullName evidence="7 12">Coproporphyrinogen III oxidase</fullName>
        <ecNumber evidence="6 12">1.3.3.15</ecNumber>
    </recommendedName>
</protein>
<gene>
    <name evidence="14" type="ORF">BU204_21565</name>
</gene>
<evidence type="ECO:0000256" key="7">
    <source>
        <dbReference type="ARBA" id="ARBA00019046"/>
    </source>
</evidence>
<evidence type="ECO:0000259" key="13">
    <source>
        <dbReference type="Pfam" id="PF01593"/>
    </source>
</evidence>
<organism evidence="14 15">
    <name type="scientific">Actinophytocola xanthii</name>
    <dbReference type="NCBI Taxonomy" id="1912961"/>
    <lineage>
        <taxon>Bacteria</taxon>
        <taxon>Bacillati</taxon>
        <taxon>Actinomycetota</taxon>
        <taxon>Actinomycetes</taxon>
        <taxon>Pseudonocardiales</taxon>
        <taxon>Pseudonocardiaceae</taxon>
    </lineage>
</organism>
<keyword evidence="8 12" id="KW-0285">Flavoprotein</keyword>
<dbReference type="SUPFAM" id="SSF51905">
    <property type="entry name" value="FAD/NAD(P)-binding domain"/>
    <property type="match status" value="1"/>
</dbReference>